<dbReference type="CDD" id="cd04187">
    <property type="entry name" value="DPM1_like_bac"/>
    <property type="match status" value="1"/>
</dbReference>
<dbReference type="AlphaFoldDB" id="A0A918SCY2"/>
<feature type="transmembrane region" description="Helical" evidence="9">
    <location>
        <begin position="264"/>
        <end position="290"/>
    </location>
</feature>
<feature type="transmembrane region" description="Helical" evidence="9">
    <location>
        <begin position="231"/>
        <end position="252"/>
    </location>
</feature>
<dbReference type="GO" id="GO:0005886">
    <property type="term" value="C:plasma membrane"/>
    <property type="evidence" value="ECO:0007669"/>
    <property type="project" value="UniProtKB-SubCell"/>
</dbReference>
<evidence type="ECO:0000256" key="6">
    <source>
        <dbReference type="ARBA" id="ARBA00022989"/>
    </source>
</evidence>
<reference evidence="11" key="2">
    <citation type="submission" date="2020-09" db="EMBL/GenBank/DDBJ databases">
        <authorList>
            <person name="Sun Q."/>
            <person name="Kim S."/>
        </authorList>
    </citation>
    <scope>NUCLEOTIDE SEQUENCE</scope>
    <source>
        <strain evidence="11">KCTC 32437</strain>
    </source>
</reference>
<dbReference type="PANTHER" id="PTHR48090:SF1">
    <property type="entry name" value="PROPHAGE BACTOPRENOL GLUCOSYL TRANSFERASE HOMOLOG"/>
    <property type="match status" value="1"/>
</dbReference>
<dbReference type="Pfam" id="PF00535">
    <property type="entry name" value="Glycos_transf_2"/>
    <property type="match status" value="1"/>
</dbReference>
<evidence type="ECO:0000259" key="10">
    <source>
        <dbReference type="Pfam" id="PF00535"/>
    </source>
</evidence>
<dbReference type="Proteomes" id="UP000646579">
    <property type="component" value="Unassembled WGS sequence"/>
</dbReference>
<dbReference type="RefSeq" id="WP_189426584.1">
    <property type="nucleotide sequence ID" value="NZ_BMZE01000003.1"/>
</dbReference>
<evidence type="ECO:0000256" key="9">
    <source>
        <dbReference type="SAM" id="Phobius"/>
    </source>
</evidence>
<reference evidence="11" key="1">
    <citation type="journal article" date="2014" name="Int. J. Syst. Evol. Microbiol.">
        <title>Complete genome sequence of Corynebacterium casei LMG S-19264T (=DSM 44701T), isolated from a smear-ripened cheese.</title>
        <authorList>
            <consortium name="US DOE Joint Genome Institute (JGI-PGF)"/>
            <person name="Walter F."/>
            <person name="Albersmeier A."/>
            <person name="Kalinowski J."/>
            <person name="Ruckert C."/>
        </authorList>
    </citation>
    <scope>NUCLEOTIDE SEQUENCE</scope>
    <source>
        <strain evidence="11">KCTC 32437</strain>
    </source>
</reference>
<dbReference type="GO" id="GO:0016757">
    <property type="term" value="F:glycosyltransferase activity"/>
    <property type="evidence" value="ECO:0007669"/>
    <property type="project" value="UniProtKB-KW"/>
</dbReference>
<keyword evidence="5 9" id="KW-0812">Transmembrane</keyword>
<dbReference type="InterPro" id="IPR001173">
    <property type="entry name" value="Glyco_trans_2-like"/>
</dbReference>
<name>A0A918SCY2_9HYPH</name>
<comment type="similarity">
    <text evidence="8">Belongs to the glycosyltransferase 2 family. GtrB subfamily.</text>
</comment>
<comment type="caution">
    <text evidence="11">The sequence shown here is derived from an EMBL/GenBank/DDBJ whole genome shotgun (WGS) entry which is preliminary data.</text>
</comment>
<evidence type="ECO:0000313" key="11">
    <source>
        <dbReference type="EMBL" id="GHA32418.1"/>
    </source>
</evidence>
<dbReference type="FunFam" id="3.90.550.10:FF:000079">
    <property type="entry name" value="Probable glycosyl transferase"/>
    <property type="match status" value="1"/>
</dbReference>
<keyword evidence="3" id="KW-0328">Glycosyltransferase</keyword>
<protein>
    <submittedName>
        <fullName evidence="11">Glucosyl transferase</fullName>
    </submittedName>
</protein>
<feature type="domain" description="Glycosyltransferase 2-like" evidence="10">
    <location>
        <begin position="7"/>
        <end position="168"/>
    </location>
</feature>
<evidence type="ECO:0000256" key="5">
    <source>
        <dbReference type="ARBA" id="ARBA00022692"/>
    </source>
</evidence>
<evidence type="ECO:0000256" key="2">
    <source>
        <dbReference type="ARBA" id="ARBA00022475"/>
    </source>
</evidence>
<dbReference type="Gene3D" id="3.90.550.10">
    <property type="entry name" value="Spore Coat Polysaccharide Biosynthesis Protein SpsA, Chain A"/>
    <property type="match status" value="1"/>
</dbReference>
<keyword evidence="6 9" id="KW-1133">Transmembrane helix</keyword>
<keyword evidence="2" id="KW-1003">Cell membrane</keyword>
<evidence type="ECO:0000256" key="3">
    <source>
        <dbReference type="ARBA" id="ARBA00022676"/>
    </source>
</evidence>
<evidence type="ECO:0000256" key="8">
    <source>
        <dbReference type="ARBA" id="ARBA00038152"/>
    </source>
</evidence>
<gene>
    <name evidence="11" type="ORF">GCM10007989_30610</name>
</gene>
<dbReference type="PANTHER" id="PTHR48090">
    <property type="entry name" value="UNDECAPRENYL-PHOSPHATE 4-DEOXY-4-FORMAMIDO-L-ARABINOSE TRANSFERASE-RELATED"/>
    <property type="match status" value="1"/>
</dbReference>
<comment type="subcellular location">
    <subcellularLocation>
        <location evidence="1">Cell membrane</location>
        <topology evidence="1">Multi-pass membrane protein</topology>
    </subcellularLocation>
</comment>
<keyword evidence="4 11" id="KW-0808">Transferase</keyword>
<evidence type="ECO:0000256" key="4">
    <source>
        <dbReference type="ARBA" id="ARBA00022679"/>
    </source>
</evidence>
<dbReference type="EMBL" id="BMZE01000003">
    <property type="protein sequence ID" value="GHA32418.1"/>
    <property type="molecule type" value="Genomic_DNA"/>
</dbReference>
<sequence length="326" mass="36140">MGKTAFSFVIPVYNEEAVLPLLLHRLARVTEKIDGRCEIIFVDDGSRDSSAIVLAELARTNPQYRYIRFARNFGHQIAVSAGLRAATGDAVIILDADLQDPPEVALDLIAKWREGYEVVYAQRTKRAGEPFLKKATAHVFYRALSRLSTIELPRDVGDFRLVDRAAVDAFLAMPEYNRYVRGMFAWIGFRQTSVPYERDPRAAGSTKYPLRKMLSLAANAIVSFSDAPLKAAIYVGAMISAAALAFGAYVVLRALFWTEGLVDGWASTVAIVSLLSGVNMLMTGIVGLYVGRIHSEVKNRPLYIVERRVGFDHAINEHSVPQKRSA</sequence>
<dbReference type="InterPro" id="IPR029044">
    <property type="entry name" value="Nucleotide-diphossugar_trans"/>
</dbReference>
<proteinExistence type="inferred from homology"/>
<evidence type="ECO:0000313" key="12">
    <source>
        <dbReference type="Proteomes" id="UP000646579"/>
    </source>
</evidence>
<keyword evidence="7 9" id="KW-0472">Membrane</keyword>
<keyword evidence="12" id="KW-1185">Reference proteome</keyword>
<organism evidence="11 12">
    <name type="scientific">Devosia pacifica</name>
    <dbReference type="NCBI Taxonomy" id="1335967"/>
    <lineage>
        <taxon>Bacteria</taxon>
        <taxon>Pseudomonadati</taxon>
        <taxon>Pseudomonadota</taxon>
        <taxon>Alphaproteobacteria</taxon>
        <taxon>Hyphomicrobiales</taxon>
        <taxon>Devosiaceae</taxon>
        <taxon>Devosia</taxon>
    </lineage>
</organism>
<evidence type="ECO:0000256" key="1">
    <source>
        <dbReference type="ARBA" id="ARBA00004651"/>
    </source>
</evidence>
<evidence type="ECO:0000256" key="7">
    <source>
        <dbReference type="ARBA" id="ARBA00023136"/>
    </source>
</evidence>
<dbReference type="InterPro" id="IPR050256">
    <property type="entry name" value="Glycosyltransferase_2"/>
</dbReference>
<dbReference type="SUPFAM" id="SSF53448">
    <property type="entry name" value="Nucleotide-diphospho-sugar transferases"/>
    <property type="match status" value="1"/>
</dbReference>
<accession>A0A918SCY2</accession>